<evidence type="ECO:0000256" key="1">
    <source>
        <dbReference type="ARBA" id="ARBA00004141"/>
    </source>
</evidence>
<comment type="similarity">
    <text evidence="2">Belongs to the fatty acid desaturase type 1 family.</text>
</comment>
<dbReference type="GO" id="GO:0006629">
    <property type="term" value="P:lipid metabolic process"/>
    <property type="evidence" value="ECO:0007669"/>
    <property type="project" value="UniProtKB-KW"/>
</dbReference>
<dbReference type="PANTHER" id="PTHR19353:SF88">
    <property type="entry name" value="DELTA(5) FATTY ACID DESATURASE FAT-4"/>
    <property type="match status" value="1"/>
</dbReference>
<keyword evidence="4 8" id="KW-1133">Transmembrane helix</keyword>
<evidence type="ECO:0000256" key="7">
    <source>
        <dbReference type="ARBA" id="ARBA00023136"/>
    </source>
</evidence>
<evidence type="ECO:0000256" key="4">
    <source>
        <dbReference type="ARBA" id="ARBA00022989"/>
    </source>
</evidence>
<dbReference type="InterPro" id="IPR001199">
    <property type="entry name" value="Cyt_B5-like_heme/steroid-bd"/>
</dbReference>
<name>R7UX15_CAPTE</name>
<dbReference type="EnsemblMetazoa" id="CapteT155750">
    <property type="protein sequence ID" value="CapteP155750"/>
    <property type="gene ID" value="CapteG155750"/>
</dbReference>
<evidence type="ECO:0000256" key="2">
    <source>
        <dbReference type="ARBA" id="ARBA00009295"/>
    </source>
</evidence>
<dbReference type="InterPro" id="IPR036400">
    <property type="entry name" value="Cyt_B5-like_heme/steroid_sf"/>
</dbReference>
<dbReference type="AlphaFoldDB" id="R7UX15"/>
<dbReference type="InterPro" id="IPR005804">
    <property type="entry name" value="FA_desaturase_dom"/>
</dbReference>
<evidence type="ECO:0000259" key="9">
    <source>
        <dbReference type="PROSITE" id="PS50255"/>
    </source>
</evidence>
<dbReference type="OrthoDB" id="260091at2759"/>
<dbReference type="OMA" id="QWWKNKH"/>
<dbReference type="Gene3D" id="3.10.120.10">
    <property type="entry name" value="Cytochrome b5-like heme/steroid binding domain"/>
    <property type="match status" value="1"/>
</dbReference>
<evidence type="ECO:0000256" key="3">
    <source>
        <dbReference type="ARBA" id="ARBA00022692"/>
    </source>
</evidence>
<protein>
    <recommendedName>
        <fullName evidence="9">Cytochrome b5 heme-binding domain-containing protein</fullName>
    </recommendedName>
</protein>
<feature type="transmembrane region" description="Helical" evidence="8">
    <location>
        <begin position="286"/>
        <end position="314"/>
    </location>
</feature>
<dbReference type="Pfam" id="PF00173">
    <property type="entry name" value="Cyt-b5"/>
    <property type="match status" value="1"/>
</dbReference>
<gene>
    <name evidence="10" type="ORF">CAPTEDRAFT_155750</name>
</gene>
<feature type="transmembrane region" description="Helical" evidence="8">
    <location>
        <begin position="113"/>
        <end position="132"/>
    </location>
</feature>
<dbReference type="InterPro" id="IPR012171">
    <property type="entry name" value="Fatty_acid_desaturase"/>
</dbReference>
<comment type="subcellular location">
    <subcellularLocation>
        <location evidence="1">Membrane</location>
        <topology evidence="1">Multi-pass membrane protein</topology>
    </subcellularLocation>
</comment>
<evidence type="ECO:0000256" key="8">
    <source>
        <dbReference type="SAM" id="Phobius"/>
    </source>
</evidence>
<dbReference type="GO" id="GO:0016020">
    <property type="term" value="C:membrane"/>
    <property type="evidence" value="ECO:0007669"/>
    <property type="project" value="UniProtKB-SubCell"/>
</dbReference>
<keyword evidence="7 8" id="KW-0472">Membrane</keyword>
<evidence type="ECO:0000313" key="12">
    <source>
        <dbReference type="Proteomes" id="UP000014760"/>
    </source>
</evidence>
<feature type="transmembrane region" description="Helical" evidence="8">
    <location>
        <begin position="138"/>
        <end position="161"/>
    </location>
</feature>
<feature type="transmembrane region" description="Helical" evidence="8">
    <location>
        <begin position="255"/>
        <end position="274"/>
    </location>
</feature>
<dbReference type="Pfam" id="PF00487">
    <property type="entry name" value="FA_desaturase"/>
    <property type="match status" value="1"/>
</dbReference>
<evidence type="ECO:0000313" key="11">
    <source>
        <dbReference type="EnsemblMetazoa" id="CapteP155750"/>
    </source>
</evidence>
<dbReference type="CDD" id="cd03506">
    <property type="entry name" value="Delta6-FADS-like"/>
    <property type="match status" value="1"/>
</dbReference>
<dbReference type="PIRSF" id="PIRSF015921">
    <property type="entry name" value="FA_sphinglp_des"/>
    <property type="match status" value="1"/>
</dbReference>
<accession>R7UX15</accession>
<dbReference type="EMBL" id="AMQN01005940">
    <property type="status" value="NOT_ANNOTATED_CDS"/>
    <property type="molecule type" value="Genomic_DNA"/>
</dbReference>
<dbReference type="GO" id="GO:0016717">
    <property type="term" value="F:oxidoreductase activity, acting on paired donors, with oxidation of a pair of donors resulting in the reduction of molecular oxygen to two molecules of water"/>
    <property type="evidence" value="ECO:0007669"/>
    <property type="project" value="TreeGrafter"/>
</dbReference>
<feature type="domain" description="Cytochrome b5 heme-binding" evidence="9">
    <location>
        <begin position="14"/>
        <end position="91"/>
    </location>
</feature>
<dbReference type="EMBL" id="KB297182">
    <property type="protein sequence ID" value="ELU10879.1"/>
    <property type="molecule type" value="Genomic_DNA"/>
</dbReference>
<keyword evidence="3 8" id="KW-0812">Transmembrane</keyword>
<organism evidence="10">
    <name type="scientific">Capitella teleta</name>
    <name type="common">Polychaete worm</name>
    <dbReference type="NCBI Taxonomy" id="283909"/>
    <lineage>
        <taxon>Eukaryota</taxon>
        <taxon>Metazoa</taxon>
        <taxon>Spiralia</taxon>
        <taxon>Lophotrochozoa</taxon>
        <taxon>Annelida</taxon>
        <taxon>Polychaeta</taxon>
        <taxon>Sedentaria</taxon>
        <taxon>Scolecida</taxon>
        <taxon>Capitellidae</taxon>
        <taxon>Capitella</taxon>
    </lineage>
</organism>
<dbReference type="PROSITE" id="PS50255">
    <property type="entry name" value="CYTOCHROME_B5_2"/>
    <property type="match status" value="1"/>
</dbReference>
<dbReference type="HOGENOM" id="CLU_016265_0_1_1"/>
<sequence length="437" mass="51059">MGKGGQNVATATAAQSFTWEQIQKHDKRSDKWVVIDNEVYDITEWSRKHPGGSKVISHYAGQDATEAFRAFHNDLGSVKKYLKAIHRGSVTESDKQEQIKADFDQLRHTARDMGLFTPSITFFITNLLHLIAMETAAYFIMSYFGTTWLPFMASVLLNAAVQAQAGWTQHDYGHLSVFNSSFLNHMAHFFTMNFTKGASRSWWNHLHYQHHAKPNVLNKDPDVRLDALFVLGEEMPKRVAAERKSIMPYNWQHRYFLIIGPPLLFPIYFQYMIFKHPFTRRQWGEIAVMCLFYLKLYALYSPMLGLGWTMLYYFMVRCVESHWFVWVSQSNHIPMEIDDDKARPWVPLQLHATCNVEKGIFNDWFTGHLNFQIEHHLFPTMPRHNLYKIAPLVKSLCQKHDVKYMVKTLHGAFGDILRSLKHSGEIWHAYYHAYNLS</sequence>
<reference evidence="10 12" key="2">
    <citation type="journal article" date="2013" name="Nature">
        <title>Insights into bilaterian evolution from three spiralian genomes.</title>
        <authorList>
            <person name="Simakov O."/>
            <person name="Marletaz F."/>
            <person name="Cho S.J."/>
            <person name="Edsinger-Gonzales E."/>
            <person name="Havlak P."/>
            <person name="Hellsten U."/>
            <person name="Kuo D.H."/>
            <person name="Larsson T."/>
            <person name="Lv J."/>
            <person name="Arendt D."/>
            <person name="Savage R."/>
            <person name="Osoegawa K."/>
            <person name="de Jong P."/>
            <person name="Grimwood J."/>
            <person name="Chapman J.A."/>
            <person name="Shapiro H."/>
            <person name="Aerts A."/>
            <person name="Otillar R.P."/>
            <person name="Terry A.Y."/>
            <person name="Boore J.L."/>
            <person name="Grigoriev I.V."/>
            <person name="Lindberg D.R."/>
            <person name="Seaver E.C."/>
            <person name="Weisblat D.A."/>
            <person name="Putnam N.H."/>
            <person name="Rokhsar D.S."/>
        </authorList>
    </citation>
    <scope>NUCLEOTIDE SEQUENCE</scope>
    <source>
        <strain evidence="10 12">I ESC-2004</strain>
    </source>
</reference>
<dbReference type="Proteomes" id="UP000014760">
    <property type="component" value="Unassembled WGS sequence"/>
</dbReference>
<evidence type="ECO:0000256" key="5">
    <source>
        <dbReference type="ARBA" id="ARBA00023002"/>
    </source>
</evidence>
<dbReference type="STRING" id="283909.R7UX15"/>
<keyword evidence="6" id="KW-0443">Lipid metabolism</keyword>
<dbReference type="SUPFAM" id="SSF55856">
    <property type="entry name" value="Cytochrome b5-like heme/steroid binding domain"/>
    <property type="match status" value="1"/>
</dbReference>
<proteinExistence type="inferred from homology"/>
<evidence type="ECO:0000313" key="10">
    <source>
        <dbReference type="EMBL" id="ELU10879.1"/>
    </source>
</evidence>
<keyword evidence="12" id="KW-1185">Reference proteome</keyword>
<dbReference type="PANTHER" id="PTHR19353">
    <property type="entry name" value="FATTY ACID DESATURASE 2"/>
    <property type="match status" value="1"/>
</dbReference>
<reference evidence="12" key="1">
    <citation type="submission" date="2012-12" db="EMBL/GenBank/DDBJ databases">
        <authorList>
            <person name="Hellsten U."/>
            <person name="Grimwood J."/>
            <person name="Chapman J.A."/>
            <person name="Shapiro H."/>
            <person name="Aerts A."/>
            <person name="Otillar R.P."/>
            <person name="Terry A.Y."/>
            <person name="Boore J.L."/>
            <person name="Simakov O."/>
            <person name="Marletaz F."/>
            <person name="Cho S.-J."/>
            <person name="Edsinger-Gonzales E."/>
            <person name="Havlak P."/>
            <person name="Kuo D.-H."/>
            <person name="Larsson T."/>
            <person name="Lv J."/>
            <person name="Arendt D."/>
            <person name="Savage R."/>
            <person name="Osoegawa K."/>
            <person name="de Jong P."/>
            <person name="Lindberg D.R."/>
            <person name="Seaver E.C."/>
            <person name="Weisblat D.A."/>
            <person name="Putnam N.H."/>
            <person name="Grigoriev I.V."/>
            <person name="Rokhsar D.S."/>
        </authorList>
    </citation>
    <scope>NUCLEOTIDE SEQUENCE</scope>
    <source>
        <strain evidence="12">I ESC-2004</strain>
    </source>
</reference>
<dbReference type="FunCoup" id="R7UX15">
    <property type="interactions" value="559"/>
</dbReference>
<keyword evidence="5" id="KW-0560">Oxidoreductase</keyword>
<evidence type="ECO:0000256" key="6">
    <source>
        <dbReference type="ARBA" id="ARBA00023098"/>
    </source>
</evidence>
<reference evidence="11" key="3">
    <citation type="submission" date="2015-06" db="UniProtKB">
        <authorList>
            <consortium name="EnsemblMetazoa"/>
        </authorList>
    </citation>
    <scope>IDENTIFICATION</scope>
</reference>
<dbReference type="SMART" id="SM01117">
    <property type="entry name" value="Cyt-b5"/>
    <property type="match status" value="1"/>
</dbReference>